<feature type="binding site" evidence="5">
    <location>
        <begin position="195"/>
        <end position="198"/>
    </location>
    <ligand>
        <name>substrate</name>
    </ligand>
</feature>
<dbReference type="KEGG" id="schv:BRCON_1974"/>
<dbReference type="Pfam" id="PF17827">
    <property type="entry name" value="PrmC_N"/>
    <property type="match status" value="1"/>
</dbReference>
<dbReference type="PROSITE" id="PS00092">
    <property type="entry name" value="N6_MTASE"/>
    <property type="match status" value="1"/>
</dbReference>
<evidence type="ECO:0000259" key="6">
    <source>
        <dbReference type="Pfam" id="PF05175"/>
    </source>
</evidence>
<dbReference type="GO" id="GO:0032259">
    <property type="term" value="P:methylation"/>
    <property type="evidence" value="ECO:0007669"/>
    <property type="project" value="UniProtKB-KW"/>
</dbReference>
<comment type="similarity">
    <text evidence="5">Belongs to the protein N5-glutamine methyltransferase family. PrmC subfamily.</text>
</comment>
<dbReference type="InterPro" id="IPR004556">
    <property type="entry name" value="HemK-like"/>
</dbReference>
<comment type="caution">
    <text evidence="5">Lacks conserved residue(s) required for the propagation of feature annotation.</text>
</comment>
<name>A0A2Z4Y6G3_SUMC1</name>
<dbReference type="EC" id="2.1.1.297" evidence="5"/>
<dbReference type="Proteomes" id="UP000262583">
    <property type="component" value="Chromosome"/>
</dbReference>
<feature type="binding site" evidence="5">
    <location>
        <position position="152"/>
    </location>
    <ligand>
        <name>S-adenosyl-L-methionine</name>
        <dbReference type="ChEBI" id="CHEBI:59789"/>
    </ligand>
</feature>
<dbReference type="InterPro" id="IPR050320">
    <property type="entry name" value="N5-glutamine_MTase"/>
</dbReference>
<dbReference type="InterPro" id="IPR040758">
    <property type="entry name" value="PrmC_N"/>
</dbReference>
<feature type="domain" description="Methyltransferase small" evidence="6">
    <location>
        <begin position="121"/>
        <end position="203"/>
    </location>
</feature>
<dbReference type="NCBIfam" id="TIGR00536">
    <property type="entry name" value="hemK_fam"/>
    <property type="match status" value="1"/>
</dbReference>
<dbReference type="GO" id="GO:0003676">
    <property type="term" value="F:nucleic acid binding"/>
    <property type="evidence" value="ECO:0007669"/>
    <property type="project" value="InterPro"/>
</dbReference>
<dbReference type="AlphaFoldDB" id="A0A2Z4Y6G3"/>
<dbReference type="Gene3D" id="3.40.50.150">
    <property type="entry name" value="Vaccinia Virus protein VP39"/>
    <property type="match status" value="1"/>
</dbReference>
<feature type="binding site" evidence="5">
    <location>
        <begin position="129"/>
        <end position="133"/>
    </location>
    <ligand>
        <name>S-adenosyl-L-methionine</name>
        <dbReference type="ChEBI" id="CHEBI:59789"/>
    </ligand>
</feature>
<dbReference type="InterPro" id="IPR029063">
    <property type="entry name" value="SAM-dependent_MTases_sf"/>
</dbReference>
<dbReference type="InterPro" id="IPR002052">
    <property type="entry name" value="DNA_methylase_N6_adenine_CS"/>
</dbReference>
<evidence type="ECO:0000256" key="3">
    <source>
        <dbReference type="ARBA" id="ARBA00022691"/>
    </source>
</evidence>
<dbReference type="CDD" id="cd02440">
    <property type="entry name" value="AdoMet_MTases"/>
    <property type="match status" value="1"/>
</dbReference>
<organism evidence="8 9">
    <name type="scientific">Sumerlaea chitinivorans</name>
    <dbReference type="NCBI Taxonomy" id="2250252"/>
    <lineage>
        <taxon>Bacteria</taxon>
        <taxon>Candidatus Sumerlaeota</taxon>
        <taxon>Candidatus Sumerlaeia</taxon>
        <taxon>Candidatus Sumerlaeales</taxon>
        <taxon>Candidatus Sumerlaeaceae</taxon>
        <taxon>Candidatus Sumerlaea</taxon>
    </lineage>
</organism>
<keyword evidence="3 5" id="KW-0949">S-adenosyl-L-methionine</keyword>
<evidence type="ECO:0000256" key="1">
    <source>
        <dbReference type="ARBA" id="ARBA00022603"/>
    </source>
</evidence>
<gene>
    <name evidence="5" type="primary">prmC</name>
    <name evidence="8" type="ORF">BRCON_1974</name>
</gene>
<comment type="catalytic activity">
    <reaction evidence="4 5">
        <text>L-glutaminyl-[peptide chain release factor] + S-adenosyl-L-methionine = N(5)-methyl-L-glutaminyl-[peptide chain release factor] + S-adenosyl-L-homocysteine + H(+)</text>
        <dbReference type="Rhea" id="RHEA:42896"/>
        <dbReference type="Rhea" id="RHEA-COMP:10271"/>
        <dbReference type="Rhea" id="RHEA-COMP:10272"/>
        <dbReference type="ChEBI" id="CHEBI:15378"/>
        <dbReference type="ChEBI" id="CHEBI:30011"/>
        <dbReference type="ChEBI" id="CHEBI:57856"/>
        <dbReference type="ChEBI" id="CHEBI:59789"/>
        <dbReference type="ChEBI" id="CHEBI:61891"/>
        <dbReference type="EC" id="2.1.1.297"/>
    </reaction>
</comment>
<protein>
    <recommendedName>
        <fullName evidence="5">Release factor glutamine methyltransferase</fullName>
        <shortName evidence="5">RF MTase</shortName>
        <ecNumber evidence="5">2.1.1.297</ecNumber>
    </recommendedName>
    <alternativeName>
        <fullName evidence="5">N5-glutamine methyltransferase PrmC</fullName>
    </alternativeName>
    <alternativeName>
        <fullName evidence="5">Protein-(glutamine-N5) MTase PrmC</fullName>
    </alternativeName>
    <alternativeName>
        <fullName evidence="5">Protein-glutamine N-methyltransferase PrmC</fullName>
    </alternativeName>
</protein>
<comment type="function">
    <text evidence="5">Methylates the class 1 translation termination release factors RF1/PrfA and RF2/PrfB on the glutamine residue of the universally conserved GGQ motif.</text>
</comment>
<dbReference type="EMBL" id="CP030759">
    <property type="protein sequence ID" value="AXA36751.1"/>
    <property type="molecule type" value="Genomic_DNA"/>
</dbReference>
<dbReference type="NCBIfam" id="TIGR03534">
    <property type="entry name" value="RF_mod_PrmC"/>
    <property type="match status" value="1"/>
</dbReference>
<sequence>MTGKLLTIGEVVMRAAEYLARHGVETARLDAELLIGHALGLTRLQVYLERDRPMTEAERERARELVRRRAAREPVAYILGKREFRSREFEVTPAVLIPRPETELLVEHALTELERHFGRGQPLRVLEFGVGCGAIAVSLAAEMPEVEVVATEASPAAAEVARRNAERHGVADRVEVRVQPDFEGIAGPFHALVSNPPYVAESEAATLPPDVVRYEPHQALFGGPDGMRWIEWLMDEGPKRLVAGGFMLFEIGSTQGELVRRAAAVRGLTVETILPDYAGLPRLARLSFSHIRVRGEA</sequence>
<dbReference type="Pfam" id="PF05175">
    <property type="entry name" value="MTS"/>
    <property type="match status" value="1"/>
</dbReference>
<evidence type="ECO:0000313" key="9">
    <source>
        <dbReference type="Proteomes" id="UP000262583"/>
    </source>
</evidence>
<dbReference type="InterPro" id="IPR007848">
    <property type="entry name" value="Small_mtfrase_dom"/>
</dbReference>
<keyword evidence="1 5" id="KW-0489">Methyltransferase</keyword>
<evidence type="ECO:0000256" key="4">
    <source>
        <dbReference type="ARBA" id="ARBA00048391"/>
    </source>
</evidence>
<evidence type="ECO:0000259" key="7">
    <source>
        <dbReference type="Pfam" id="PF17827"/>
    </source>
</evidence>
<dbReference type="GO" id="GO:0102559">
    <property type="term" value="F:peptide chain release factor N(5)-glutamine methyltransferase activity"/>
    <property type="evidence" value="ECO:0007669"/>
    <property type="project" value="UniProtKB-EC"/>
</dbReference>
<dbReference type="PANTHER" id="PTHR18895">
    <property type="entry name" value="HEMK METHYLTRANSFERASE"/>
    <property type="match status" value="1"/>
</dbReference>
<dbReference type="InterPro" id="IPR019874">
    <property type="entry name" value="RF_methyltr_PrmC"/>
</dbReference>
<feature type="domain" description="Release factor glutamine methyltransferase N-terminal" evidence="7">
    <location>
        <begin position="10"/>
        <end position="80"/>
    </location>
</feature>
<dbReference type="SUPFAM" id="SSF53335">
    <property type="entry name" value="S-adenosyl-L-methionine-dependent methyltransferases"/>
    <property type="match status" value="1"/>
</dbReference>
<evidence type="ECO:0000256" key="5">
    <source>
        <dbReference type="HAMAP-Rule" id="MF_02126"/>
    </source>
</evidence>
<evidence type="ECO:0000256" key="2">
    <source>
        <dbReference type="ARBA" id="ARBA00022679"/>
    </source>
</evidence>
<proteinExistence type="inferred from homology"/>
<reference evidence="8 9" key="1">
    <citation type="submission" date="2018-05" db="EMBL/GenBank/DDBJ databases">
        <title>A metagenomic window into the 2 km-deep terrestrial subsurface aquifer revealed taxonomically and functionally diverse microbial community comprising novel uncultured bacterial lineages.</title>
        <authorList>
            <person name="Kadnikov V.V."/>
            <person name="Mardanov A.V."/>
            <person name="Beletsky A.V."/>
            <person name="Banks D."/>
            <person name="Pimenov N.V."/>
            <person name="Frank Y.A."/>
            <person name="Karnachuk O.V."/>
            <person name="Ravin N.V."/>
        </authorList>
    </citation>
    <scope>NUCLEOTIDE SEQUENCE [LARGE SCALE GENOMIC DNA]</scope>
    <source>
        <strain evidence="8">BY</strain>
    </source>
</reference>
<dbReference type="Gene3D" id="1.10.8.10">
    <property type="entry name" value="DNA helicase RuvA subunit, C-terminal domain"/>
    <property type="match status" value="1"/>
</dbReference>
<dbReference type="PANTHER" id="PTHR18895:SF74">
    <property type="entry name" value="MTRF1L RELEASE FACTOR GLUTAMINE METHYLTRANSFERASE"/>
    <property type="match status" value="1"/>
</dbReference>
<dbReference type="HAMAP" id="MF_02126">
    <property type="entry name" value="RF_methyltr_PrmC"/>
    <property type="match status" value="1"/>
</dbReference>
<evidence type="ECO:0000313" key="8">
    <source>
        <dbReference type="EMBL" id="AXA36751.1"/>
    </source>
</evidence>
<feature type="binding site" evidence="5">
    <location>
        <position position="195"/>
    </location>
    <ligand>
        <name>S-adenosyl-L-methionine</name>
        <dbReference type="ChEBI" id="CHEBI:59789"/>
    </ligand>
</feature>
<keyword evidence="2 5" id="KW-0808">Transferase</keyword>
<accession>A0A2Z4Y6G3</accession>